<feature type="domain" description="Butirosin biosynthesis protein H N-terminal" evidence="1">
    <location>
        <begin position="15"/>
        <end position="145"/>
    </location>
</feature>
<name>A0A099I581_CLOIN</name>
<protein>
    <recommendedName>
        <fullName evidence="5">DUF4872 domain-containing protein</fullName>
    </recommendedName>
</protein>
<dbReference type="InterPro" id="IPR026935">
    <property type="entry name" value="BtrH_N"/>
</dbReference>
<evidence type="ECO:0000313" key="4">
    <source>
        <dbReference type="Proteomes" id="UP000030008"/>
    </source>
</evidence>
<evidence type="ECO:0000259" key="2">
    <source>
        <dbReference type="Pfam" id="PF16169"/>
    </source>
</evidence>
<dbReference type="Proteomes" id="UP000030008">
    <property type="component" value="Unassembled WGS sequence"/>
</dbReference>
<comment type="caution">
    <text evidence="3">The sequence shown here is derived from an EMBL/GenBank/DDBJ whole genome shotgun (WGS) entry which is preliminary data.</text>
</comment>
<dbReference type="AlphaFoldDB" id="A0A099I581"/>
<dbReference type="EMBL" id="JQIF01000054">
    <property type="protein sequence ID" value="KGJ52766.1"/>
    <property type="molecule type" value="Genomic_DNA"/>
</dbReference>
<dbReference type="Gene3D" id="3.90.70.10">
    <property type="entry name" value="Cysteine proteinases"/>
    <property type="match status" value="1"/>
</dbReference>
<evidence type="ECO:0008006" key="5">
    <source>
        <dbReference type="Google" id="ProtNLM"/>
    </source>
</evidence>
<sequence>MKNTVENFVPQGGKHCITNSLKQIFTYYGYPMSEELMFGLASGLSFLYLNQAASPMINGRTKVFEFEKKLADRLQITIHCRAGKNYERIFQTTKQMIDAGEPVLVYVDMPFLPYLGLNAQSHFGGHAVVLFGYDEEQHKFLVSDRDQQDAPIQTPNGLVAKDYHMVDYEDIKRARSSSFRPFPAKNKYLTFDFQGYRTVDKQILREAILDTCDCMLHPPAQLLGVSGILKFSREINKWKAFHAEKLKLAGITNYFQINERGGTGGGIFRRMYGDFLKEAAGIWQDTRLFELGEQFIAVSFLWDAVAELLWKLSQTKDIRLLEMISQRVLVIYERESSLYHALYALAA</sequence>
<dbReference type="Pfam" id="PF14399">
    <property type="entry name" value="BtrH_N"/>
    <property type="match status" value="1"/>
</dbReference>
<accession>A0A099I581</accession>
<evidence type="ECO:0000313" key="3">
    <source>
        <dbReference type="EMBL" id="KGJ52766.1"/>
    </source>
</evidence>
<evidence type="ECO:0000259" key="1">
    <source>
        <dbReference type="Pfam" id="PF14399"/>
    </source>
</evidence>
<dbReference type="RefSeq" id="WP_044905841.1">
    <property type="nucleotide sequence ID" value="NZ_JAJTIR010000015.1"/>
</dbReference>
<reference evidence="3 4" key="1">
    <citation type="submission" date="2014-08" db="EMBL/GenBank/DDBJ databases">
        <title>Clostridium innocuum, an unnegligible vancomycin-resistant pathogen causing extra-intestinal infections.</title>
        <authorList>
            <person name="Feng Y."/>
            <person name="Chiu C.-H."/>
        </authorList>
    </citation>
    <scope>NUCLEOTIDE SEQUENCE [LARGE SCALE GENOMIC DNA]</scope>
    <source>
        <strain evidence="3 4">AN88</strain>
    </source>
</reference>
<dbReference type="Pfam" id="PF16169">
    <property type="entry name" value="DUF4872"/>
    <property type="match status" value="1"/>
</dbReference>
<feature type="domain" description="DUF4872" evidence="2">
    <location>
        <begin position="170"/>
        <end position="342"/>
    </location>
</feature>
<dbReference type="InterPro" id="IPR032369">
    <property type="entry name" value="DUF4872"/>
</dbReference>
<gene>
    <name evidence="3" type="ORF">CIAN88_13100</name>
</gene>
<proteinExistence type="predicted"/>
<organism evidence="3 4">
    <name type="scientific">Clostridium innocuum</name>
    <dbReference type="NCBI Taxonomy" id="1522"/>
    <lineage>
        <taxon>Bacteria</taxon>
        <taxon>Bacillati</taxon>
        <taxon>Bacillota</taxon>
        <taxon>Clostridia</taxon>
        <taxon>Eubacteriales</taxon>
        <taxon>Clostridiaceae</taxon>
        <taxon>Clostridium</taxon>
    </lineage>
</organism>